<feature type="compositionally biased region" description="Basic and acidic residues" evidence="1">
    <location>
        <begin position="57"/>
        <end position="67"/>
    </location>
</feature>
<gene>
    <name evidence="2" type="ORF">QE152_g40043</name>
</gene>
<dbReference type="EMBL" id="JASPKY010001022">
    <property type="protein sequence ID" value="KAK9679426.1"/>
    <property type="molecule type" value="Genomic_DNA"/>
</dbReference>
<protein>
    <submittedName>
        <fullName evidence="2">Uncharacterized protein</fullName>
    </submittedName>
</protein>
<reference evidence="2 3" key="1">
    <citation type="journal article" date="2024" name="BMC Genomics">
        <title>De novo assembly and annotation of Popillia japonica's genome with initial clues to its potential as an invasive pest.</title>
        <authorList>
            <person name="Cucini C."/>
            <person name="Boschi S."/>
            <person name="Funari R."/>
            <person name="Cardaioli E."/>
            <person name="Iannotti N."/>
            <person name="Marturano G."/>
            <person name="Paoli F."/>
            <person name="Bruttini M."/>
            <person name="Carapelli A."/>
            <person name="Frati F."/>
            <person name="Nardi F."/>
        </authorList>
    </citation>
    <scope>NUCLEOTIDE SEQUENCE [LARGE SCALE GENOMIC DNA]</scope>
    <source>
        <strain evidence="2">DMR45628</strain>
    </source>
</reference>
<keyword evidence="3" id="KW-1185">Reference proteome</keyword>
<sequence>MVYSPIPKVVLQGHRNLGSPGGTTCIMFLVAESHNEEDLVLLFQSHNEEDLSEGEGDSAREHDDADSCDEIRRHNSLLADHGDVLAKLKMQVRDIKVGVSILSTLLFFV</sequence>
<feature type="region of interest" description="Disordered" evidence="1">
    <location>
        <begin position="48"/>
        <end position="67"/>
    </location>
</feature>
<dbReference type="AlphaFoldDB" id="A0AAW1HT32"/>
<organism evidence="2 3">
    <name type="scientific">Popillia japonica</name>
    <name type="common">Japanese beetle</name>
    <dbReference type="NCBI Taxonomy" id="7064"/>
    <lineage>
        <taxon>Eukaryota</taxon>
        <taxon>Metazoa</taxon>
        <taxon>Ecdysozoa</taxon>
        <taxon>Arthropoda</taxon>
        <taxon>Hexapoda</taxon>
        <taxon>Insecta</taxon>
        <taxon>Pterygota</taxon>
        <taxon>Neoptera</taxon>
        <taxon>Endopterygota</taxon>
        <taxon>Coleoptera</taxon>
        <taxon>Polyphaga</taxon>
        <taxon>Scarabaeiformia</taxon>
        <taxon>Scarabaeidae</taxon>
        <taxon>Rutelinae</taxon>
        <taxon>Popillia</taxon>
    </lineage>
</organism>
<name>A0AAW1HT32_POPJA</name>
<evidence type="ECO:0000256" key="1">
    <source>
        <dbReference type="SAM" id="MobiDB-lite"/>
    </source>
</evidence>
<dbReference type="Proteomes" id="UP001458880">
    <property type="component" value="Unassembled WGS sequence"/>
</dbReference>
<evidence type="ECO:0000313" key="3">
    <source>
        <dbReference type="Proteomes" id="UP001458880"/>
    </source>
</evidence>
<evidence type="ECO:0000313" key="2">
    <source>
        <dbReference type="EMBL" id="KAK9679426.1"/>
    </source>
</evidence>
<comment type="caution">
    <text evidence="2">The sequence shown here is derived from an EMBL/GenBank/DDBJ whole genome shotgun (WGS) entry which is preliminary data.</text>
</comment>
<accession>A0AAW1HT32</accession>
<proteinExistence type="predicted"/>